<organism evidence="3 4">
    <name type="scientific">Chitinophaga caseinilytica</name>
    <dbReference type="NCBI Taxonomy" id="2267521"/>
    <lineage>
        <taxon>Bacteria</taxon>
        <taxon>Pseudomonadati</taxon>
        <taxon>Bacteroidota</taxon>
        <taxon>Chitinophagia</taxon>
        <taxon>Chitinophagales</taxon>
        <taxon>Chitinophagaceae</taxon>
        <taxon>Chitinophaga</taxon>
    </lineage>
</organism>
<gene>
    <name evidence="3" type="ORF">WJU22_26190</name>
</gene>
<name>A0ABZ2Z442_9BACT</name>
<evidence type="ECO:0000313" key="3">
    <source>
        <dbReference type="EMBL" id="WZN46383.1"/>
    </source>
</evidence>
<feature type="signal peptide" evidence="2">
    <location>
        <begin position="1"/>
        <end position="20"/>
    </location>
</feature>
<feature type="region of interest" description="Disordered" evidence="1">
    <location>
        <begin position="103"/>
        <end position="127"/>
    </location>
</feature>
<accession>A0ABZ2Z442</accession>
<keyword evidence="2" id="KW-0732">Signal</keyword>
<protein>
    <submittedName>
        <fullName evidence="3">Uncharacterized protein</fullName>
    </submittedName>
</protein>
<feature type="region of interest" description="Disordered" evidence="1">
    <location>
        <begin position="205"/>
        <end position="235"/>
    </location>
</feature>
<evidence type="ECO:0000256" key="1">
    <source>
        <dbReference type="SAM" id="MobiDB-lite"/>
    </source>
</evidence>
<keyword evidence="4" id="KW-1185">Reference proteome</keyword>
<evidence type="ECO:0000256" key="2">
    <source>
        <dbReference type="SAM" id="SignalP"/>
    </source>
</evidence>
<dbReference type="RefSeq" id="WP_341841106.1">
    <property type="nucleotide sequence ID" value="NZ_CP149792.1"/>
</dbReference>
<feature type="compositionally biased region" description="Basic and acidic residues" evidence="1">
    <location>
        <begin position="110"/>
        <end position="125"/>
    </location>
</feature>
<feature type="chain" id="PRO_5046449758" evidence="2">
    <location>
        <begin position="21"/>
        <end position="269"/>
    </location>
</feature>
<proteinExistence type="predicted"/>
<feature type="region of interest" description="Disordered" evidence="1">
    <location>
        <begin position="54"/>
        <end position="74"/>
    </location>
</feature>
<evidence type="ECO:0000313" key="4">
    <source>
        <dbReference type="Proteomes" id="UP001449657"/>
    </source>
</evidence>
<dbReference type="Proteomes" id="UP001449657">
    <property type="component" value="Chromosome"/>
</dbReference>
<reference evidence="3 4" key="1">
    <citation type="submission" date="2024-03" db="EMBL/GenBank/DDBJ databases">
        <title>Chitinophaga caseinilytica sp. nov., a casein hydrolysing bacterium isolated from forest soil.</title>
        <authorList>
            <person name="Lee D.S."/>
            <person name="Han D.M."/>
            <person name="Baek J.H."/>
            <person name="Choi D.G."/>
            <person name="Jeon J.H."/>
            <person name="Jeon C.O."/>
        </authorList>
    </citation>
    <scope>NUCLEOTIDE SEQUENCE [LARGE SCALE GENOMIC DNA]</scope>
    <source>
        <strain evidence="3 4">KACC 19118</strain>
    </source>
</reference>
<sequence length="269" mass="30997">MMKQIVWMVLLTGSVSLANAQEKPAAKADLKLTEQQTTKIRDINKSYMDGLKDLRSNQSLSKEDRKSKSDALRTTRQDQIKTVLDKEQFAKWENNQKLLADRKGRHHGKFGKDGKFGQEGKDGKMARRHHDRSQEAVKALGLSEKQGADLKAINKEYMDKAMALKDADKTERRDKIKSLHNERLEKVKLALGDEKFTQYKEWREKERMQHRSGMRKGRHDEKESSHSRSRKIINCPSTVQDSNLVSINSSENVLRFNATGRPKGWPCCF</sequence>
<dbReference type="EMBL" id="CP150096">
    <property type="protein sequence ID" value="WZN46383.1"/>
    <property type="molecule type" value="Genomic_DNA"/>
</dbReference>